<dbReference type="RefSeq" id="WP_166205691.1">
    <property type="nucleotide sequence ID" value="NZ_CP088285.1"/>
</dbReference>
<organism evidence="1">
    <name type="scientific">Bradyrhizobium septentrionale</name>
    <dbReference type="NCBI Taxonomy" id="1404411"/>
    <lineage>
        <taxon>Bacteria</taxon>
        <taxon>Pseudomonadati</taxon>
        <taxon>Pseudomonadota</taxon>
        <taxon>Alphaproteobacteria</taxon>
        <taxon>Hyphomicrobiales</taxon>
        <taxon>Nitrobacteraceae</taxon>
        <taxon>Bradyrhizobium</taxon>
    </lineage>
</organism>
<proteinExistence type="predicted"/>
<protein>
    <submittedName>
        <fullName evidence="1">Uncharacterized protein</fullName>
    </submittedName>
</protein>
<name>A0A973W2V6_9BRAD</name>
<sequence>MALSGVHITFGYCNVGFAGGVPHVALPYGATGAQLMANPGQSSIAAQAGSVLPNAELLLPMLTINASAAIFYTVGPNADTNVGPLRYFDPSFGAVDILVDAGDKIAWIAA</sequence>
<evidence type="ECO:0000313" key="1">
    <source>
        <dbReference type="EMBL" id="NVI46366.1"/>
    </source>
</evidence>
<gene>
    <name evidence="1" type="ORF">HAP48_026085</name>
</gene>
<dbReference type="EMBL" id="JAAOLE020000001">
    <property type="protein sequence ID" value="NVI46366.1"/>
    <property type="molecule type" value="Genomic_DNA"/>
</dbReference>
<dbReference type="AlphaFoldDB" id="A0A973W2V6"/>
<reference evidence="1" key="1">
    <citation type="submission" date="2020-06" db="EMBL/GenBank/DDBJ databases">
        <title>Whole Genome Sequence of Bradyrhizobium sp. Strain 1S1.</title>
        <authorList>
            <person name="Bromfield E.S.P."/>
            <person name="Cloutier S."/>
        </authorList>
    </citation>
    <scope>NUCLEOTIDE SEQUENCE [LARGE SCALE GENOMIC DNA]</scope>
    <source>
        <strain evidence="1">1S1</strain>
    </source>
</reference>
<accession>A0A973W2V6</accession>
<comment type="caution">
    <text evidence="1">The sequence shown here is derived from an EMBL/GenBank/DDBJ whole genome shotgun (WGS) entry which is preliminary data.</text>
</comment>